<comment type="caution">
    <text evidence="1">The sequence shown here is derived from an EMBL/GenBank/DDBJ whole genome shotgun (WGS) entry which is preliminary data.</text>
</comment>
<evidence type="ECO:0000313" key="2">
    <source>
        <dbReference type="Proteomes" id="UP000886998"/>
    </source>
</evidence>
<protein>
    <submittedName>
        <fullName evidence="1">Uncharacterized protein</fullName>
    </submittedName>
</protein>
<evidence type="ECO:0000313" key="1">
    <source>
        <dbReference type="EMBL" id="GFY72383.1"/>
    </source>
</evidence>
<gene>
    <name evidence="1" type="ORF">TNIN_64481</name>
</gene>
<reference evidence="1" key="1">
    <citation type="submission" date="2020-08" db="EMBL/GenBank/DDBJ databases">
        <title>Multicomponent nature underlies the extraordinary mechanical properties of spider dragline silk.</title>
        <authorList>
            <person name="Kono N."/>
            <person name="Nakamura H."/>
            <person name="Mori M."/>
            <person name="Yoshida Y."/>
            <person name="Ohtoshi R."/>
            <person name="Malay A.D."/>
            <person name="Moran D.A.P."/>
            <person name="Tomita M."/>
            <person name="Numata K."/>
            <person name="Arakawa K."/>
        </authorList>
    </citation>
    <scope>NUCLEOTIDE SEQUENCE</scope>
</reference>
<dbReference type="EMBL" id="BMAV01019409">
    <property type="protein sequence ID" value="GFY72383.1"/>
    <property type="molecule type" value="Genomic_DNA"/>
</dbReference>
<proteinExistence type="predicted"/>
<name>A0A8X6YHE5_9ARAC</name>
<accession>A0A8X6YHE5</accession>
<keyword evidence="2" id="KW-1185">Reference proteome</keyword>
<dbReference type="Proteomes" id="UP000886998">
    <property type="component" value="Unassembled WGS sequence"/>
</dbReference>
<sequence>MHGVKIIRDPIRFLPSHSFLSVPINNGNNPGTSLRIQRFTQPPVTTLLNPPEQSPFQCHKRFLSLKPQIPLLPGCWNCYSIRFQTISLDKDSPLPLSSIG</sequence>
<dbReference type="AlphaFoldDB" id="A0A8X6YHE5"/>
<organism evidence="1 2">
    <name type="scientific">Trichonephila inaurata madagascariensis</name>
    <dbReference type="NCBI Taxonomy" id="2747483"/>
    <lineage>
        <taxon>Eukaryota</taxon>
        <taxon>Metazoa</taxon>
        <taxon>Ecdysozoa</taxon>
        <taxon>Arthropoda</taxon>
        <taxon>Chelicerata</taxon>
        <taxon>Arachnida</taxon>
        <taxon>Araneae</taxon>
        <taxon>Araneomorphae</taxon>
        <taxon>Entelegynae</taxon>
        <taxon>Araneoidea</taxon>
        <taxon>Nephilidae</taxon>
        <taxon>Trichonephila</taxon>
        <taxon>Trichonephila inaurata</taxon>
    </lineage>
</organism>